<dbReference type="PANTHER" id="PTHR46018">
    <property type="entry name" value="ZINC PHOSPHODIESTERASE ELAC PROTEIN 1"/>
    <property type="match status" value="1"/>
</dbReference>
<gene>
    <name evidence="3" type="ORF">SAMN05443636_2912</name>
</gene>
<evidence type="ECO:0000256" key="1">
    <source>
        <dbReference type="SAM" id="MobiDB-lite"/>
    </source>
</evidence>
<dbReference type="OrthoDB" id="73420at2157"/>
<dbReference type="AlphaFoldDB" id="A0A1M5U4F9"/>
<name>A0A1M5U4F9_9EURY</name>
<dbReference type="EMBL" id="FQWV01000009">
    <property type="protein sequence ID" value="SHH57828.1"/>
    <property type="molecule type" value="Genomic_DNA"/>
</dbReference>
<protein>
    <submittedName>
        <fullName evidence="3">RNAse Z</fullName>
    </submittedName>
</protein>
<dbReference type="PANTHER" id="PTHR46018:SF3">
    <property type="entry name" value="ARYLSULFATASE"/>
    <property type="match status" value="1"/>
</dbReference>
<dbReference type="Gene3D" id="3.60.15.10">
    <property type="entry name" value="Ribonuclease Z/Hydroxyacylglutathione hydrolase-like"/>
    <property type="match status" value="1"/>
</dbReference>
<evidence type="ECO:0000313" key="3">
    <source>
        <dbReference type="EMBL" id="SHH57828.1"/>
    </source>
</evidence>
<evidence type="ECO:0000259" key="2">
    <source>
        <dbReference type="SMART" id="SM00849"/>
    </source>
</evidence>
<dbReference type="InterPro" id="IPR001279">
    <property type="entry name" value="Metallo-B-lactamas"/>
</dbReference>
<accession>A0A1M5U4F9</accession>
<evidence type="ECO:0000313" key="4">
    <source>
        <dbReference type="Proteomes" id="UP000184357"/>
    </source>
</evidence>
<dbReference type="SMART" id="SM00849">
    <property type="entry name" value="Lactamase_B"/>
    <property type="match status" value="1"/>
</dbReference>
<dbReference type="Pfam" id="PF23023">
    <property type="entry name" value="Anti-Pycsar_Apyc1"/>
    <property type="match status" value="1"/>
</dbReference>
<dbReference type="InterPro" id="IPR036866">
    <property type="entry name" value="RibonucZ/Hydroxyglut_hydro"/>
</dbReference>
<dbReference type="SUPFAM" id="SSF56281">
    <property type="entry name" value="Metallo-hydrolase/oxidoreductase"/>
    <property type="match status" value="1"/>
</dbReference>
<dbReference type="RefSeq" id="WP_073310883.1">
    <property type="nucleotide sequence ID" value="NZ_FQWV01000009.1"/>
</dbReference>
<feature type="region of interest" description="Disordered" evidence="1">
    <location>
        <begin position="158"/>
        <end position="202"/>
    </location>
</feature>
<proteinExistence type="predicted"/>
<dbReference type="Proteomes" id="UP000184357">
    <property type="component" value="Unassembled WGS sequence"/>
</dbReference>
<keyword evidence="4" id="KW-1185">Reference proteome</keyword>
<feature type="compositionally biased region" description="Basic and acidic residues" evidence="1">
    <location>
        <begin position="158"/>
        <end position="187"/>
    </location>
</feature>
<reference evidence="3 4" key="1">
    <citation type="submission" date="2016-11" db="EMBL/GenBank/DDBJ databases">
        <authorList>
            <person name="Jaros S."/>
            <person name="Januszkiewicz K."/>
            <person name="Wedrychowicz H."/>
        </authorList>
    </citation>
    <scope>NUCLEOTIDE SEQUENCE [LARGE SCALE GENOMIC DNA]</scope>
    <source>
        <strain evidence="3 4">DSM 9297</strain>
    </source>
</reference>
<feature type="domain" description="Metallo-beta-lactamase" evidence="2">
    <location>
        <begin position="18"/>
        <end position="209"/>
    </location>
</feature>
<dbReference type="GO" id="GO:0042781">
    <property type="term" value="F:3'-tRNA processing endoribonuclease activity"/>
    <property type="evidence" value="ECO:0007669"/>
    <property type="project" value="TreeGrafter"/>
</dbReference>
<sequence length="298" mass="32154">MRVTFLGTGSAMPVADRVQTGLLVEAAPGDRRPLLVDCGAGILHRLSQTDPGYEAVSTVLLTHHHLDHVSDLLSLLKARWLAGEERLHVVGPPGTKALVDDLLSVGAYEYLDGRVDVSVREVHPGAEFSLAGLEIEAFETRHSTQCLAYRFADRVDDSDADRDTADGDRADGGRAGGDRADGDRADGDPADDESDRGADAGGDFVFSGDSEAFAGLANFAEGARVLAHDCSFPDEVDVDNHPTPTQLGEALAGRDIDRVYLTHLYPHTEGRHEEMLDSIGRHFEGDVRFARDGLRFEP</sequence>
<dbReference type="STRING" id="43928.SAMN05443636_2912"/>
<organism evidence="3 4">
    <name type="scientific">Halobaculum gomorrense</name>
    <dbReference type="NCBI Taxonomy" id="43928"/>
    <lineage>
        <taxon>Archaea</taxon>
        <taxon>Methanobacteriati</taxon>
        <taxon>Methanobacteriota</taxon>
        <taxon>Stenosarchaea group</taxon>
        <taxon>Halobacteria</taxon>
        <taxon>Halobacteriales</taxon>
        <taxon>Haloferacaceae</taxon>
        <taxon>Halobaculum</taxon>
    </lineage>
</organism>